<feature type="signal peptide" evidence="1">
    <location>
        <begin position="1"/>
        <end position="26"/>
    </location>
</feature>
<evidence type="ECO:0000313" key="2">
    <source>
        <dbReference type="EMBL" id="MDG3007218.1"/>
    </source>
</evidence>
<organism evidence="2 3">
    <name type="scientific">Paludisphaera mucosa</name>
    <dbReference type="NCBI Taxonomy" id="3030827"/>
    <lineage>
        <taxon>Bacteria</taxon>
        <taxon>Pseudomonadati</taxon>
        <taxon>Planctomycetota</taxon>
        <taxon>Planctomycetia</taxon>
        <taxon>Isosphaerales</taxon>
        <taxon>Isosphaeraceae</taxon>
        <taxon>Paludisphaera</taxon>
    </lineage>
</organism>
<protein>
    <recommendedName>
        <fullName evidence="4">PEP-CTERM protein-sorting domain-containing protein</fullName>
    </recommendedName>
</protein>
<gene>
    <name evidence="2" type="ORF">PZE19_25935</name>
</gene>
<keyword evidence="1" id="KW-0732">Signal</keyword>
<keyword evidence="3" id="KW-1185">Reference proteome</keyword>
<reference evidence="2 3" key="1">
    <citation type="submission" date="2023-03" db="EMBL/GenBank/DDBJ databases">
        <title>Paludisphaera mucosa sp. nov. a novel planctomycete from northern fen.</title>
        <authorList>
            <person name="Ivanova A."/>
        </authorList>
    </citation>
    <scope>NUCLEOTIDE SEQUENCE [LARGE SCALE GENOMIC DNA]</scope>
    <source>
        <strain evidence="2 3">Pla2</strain>
    </source>
</reference>
<dbReference type="Proteomes" id="UP001216907">
    <property type="component" value="Unassembled WGS sequence"/>
</dbReference>
<dbReference type="EMBL" id="JARRAG010000002">
    <property type="protein sequence ID" value="MDG3007218.1"/>
    <property type="molecule type" value="Genomic_DNA"/>
</dbReference>
<proteinExistence type="predicted"/>
<name>A0ABT6FHZ7_9BACT</name>
<sequence>MNLSTQLAYRRLLPALLLVSAWTAEARAVPYKIVDLGTLPGTSSSVATSINNQGQVVGISYNDGDGVYAPLIRANANPGRFLGNGDGARSFLSDGSTMTSIAPTGGLATSINDSGQVVGGAYTSINNSGQYVGSTQSGVQPYFDQTKEDPPAVKIDGSYVAPSSVSGGVSTSLPIIPYAVNDSGTIGGTVYTQEAPYVPWNRELFNGYRPVVYQDGRTSYVGYTPGNGMAGLDARVVGINDRGQVLIQEHWYGAGLTFQVYDLKTGANSRPDPMRSPVMNVATAINDAGQVVGNGFLSDGSTMQKLVDLLPSPGGWSDLNATDINDAGAIVGQGTIDGQFHAFLMTPETVPEPSTVLIWATIAALGVGRLRLARKGR</sequence>
<accession>A0ABT6FHZ7</accession>
<comment type="caution">
    <text evidence="2">The sequence shown here is derived from an EMBL/GenBank/DDBJ whole genome shotgun (WGS) entry which is preliminary data.</text>
</comment>
<dbReference type="RefSeq" id="WP_277863504.1">
    <property type="nucleotide sequence ID" value="NZ_JARRAG010000002.1"/>
</dbReference>
<evidence type="ECO:0000313" key="3">
    <source>
        <dbReference type="Proteomes" id="UP001216907"/>
    </source>
</evidence>
<feature type="chain" id="PRO_5046704910" description="PEP-CTERM protein-sorting domain-containing protein" evidence="1">
    <location>
        <begin position="27"/>
        <end position="377"/>
    </location>
</feature>
<evidence type="ECO:0008006" key="4">
    <source>
        <dbReference type="Google" id="ProtNLM"/>
    </source>
</evidence>
<evidence type="ECO:0000256" key="1">
    <source>
        <dbReference type="SAM" id="SignalP"/>
    </source>
</evidence>